<evidence type="ECO:0000313" key="6">
    <source>
        <dbReference type="Proteomes" id="UP001596150"/>
    </source>
</evidence>
<dbReference type="EMBL" id="JBHSML010000004">
    <property type="protein sequence ID" value="MFC5516891.1"/>
    <property type="molecule type" value="Genomic_DNA"/>
</dbReference>
<keyword evidence="2" id="KW-0274">FAD</keyword>
<protein>
    <submittedName>
        <fullName evidence="5">FAD binding domain-containing protein</fullName>
    </submittedName>
</protein>
<gene>
    <name evidence="5" type="ORF">ACFPP9_13990</name>
</gene>
<dbReference type="PANTHER" id="PTHR42659:SF2">
    <property type="entry name" value="XANTHINE DEHYDROGENASE SUBUNIT C-RELATED"/>
    <property type="match status" value="1"/>
</dbReference>
<dbReference type="InterPro" id="IPR016167">
    <property type="entry name" value="FAD-bd_PCMH_sub1"/>
</dbReference>
<evidence type="ECO:0000313" key="5">
    <source>
        <dbReference type="EMBL" id="MFC5516891.1"/>
    </source>
</evidence>
<dbReference type="SMART" id="SM01092">
    <property type="entry name" value="CO_deh_flav_C"/>
    <property type="match status" value="1"/>
</dbReference>
<dbReference type="Gene3D" id="3.30.390.50">
    <property type="entry name" value="CO dehydrogenase flavoprotein, C-terminal domain"/>
    <property type="match status" value="1"/>
</dbReference>
<name>A0ABW0PW74_9HYPH</name>
<keyword evidence="3" id="KW-0560">Oxidoreductase</keyword>
<dbReference type="SUPFAM" id="SSF56176">
    <property type="entry name" value="FAD-binding/transporter-associated domain-like"/>
    <property type="match status" value="1"/>
</dbReference>
<dbReference type="Proteomes" id="UP001596150">
    <property type="component" value="Unassembled WGS sequence"/>
</dbReference>
<proteinExistence type="predicted"/>
<keyword evidence="6" id="KW-1185">Reference proteome</keyword>
<dbReference type="Gene3D" id="3.30.465.10">
    <property type="match status" value="1"/>
</dbReference>
<dbReference type="InterPro" id="IPR016169">
    <property type="entry name" value="FAD-bd_PCMH_sub2"/>
</dbReference>
<dbReference type="Gene3D" id="3.30.43.10">
    <property type="entry name" value="Uridine Diphospho-n-acetylenolpyruvylglucosamine Reductase, domain 2"/>
    <property type="match status" value="1"/>
</dbReference>
<comment type="caution">
    <text evidence="5">The sequence shown here is derived from an EMBL/GenBank/DDBJ whole genome shotgun (WGS) entry which is preliminary data.</text>
</comment>
<dbReference type="InterPro" id="IPR016166">
    <property type="entry name" value="FAD-bd_PCMH"/>
</dbReference>
<evidence type="ECO:0000256" key="1">
    <source>
        <dbReference type="ARBA" id="ARBA00022630"/>
    </source>
</evidence>
<dbReference type="PROSITE" id="PS51387">
    <property type="entry name" value="FAD_PCMH"/>
    <property type="match status" value="1"/>
</dbReference>
<sequence>MYETNYHRPRDLDEAKSLFAAAAEGRYLSGGMTLLPTMKQRLAAPSDLVDLARLVELKGIVVTADTVTIGAAVTHAEVATSAEIRAVFPALAALAGQIGDPHVRHRGTIGGSLANDDPAADYPAAVLALDATIVTTQRTLEAADFFQGLFTTALEDGEILVSVAFPIPAKAAYAKFPNPASRYAMAGVFVAILEDGSVRVGVTGAGQDGVYRDATFEVALTADFQPSALDAIVVDPANMLADLHGSAEYRANLVKVMAKRAVAAAGSS</sequence>
<reference evidence="6" key="1">
    <citation type="journal article" date="2019" name="Int. J. Syst. Evol. Microbiol.">
        <title>The Global Catalogue of Microorganisms (GCM) 10K type strain sequencing project: providing services to taxonomists for standard genome sequencing and annotation.</title>
        <authorList>
            <consortium name="The Broad Institute Genomics Platform"/>
            <consortium name="The Broad Institute Genome Sequencing Center for Infectious Disease"/>
            <person name="Wu L."/>
            <person name="Ma J."/>
        </authorList>
    </citation>
    <scope>NUCLEOTIDE SEQUENCE [LARGE SCALE GENOMIC DNA]</scope>
    <source>
        <strain evidence="6">KACC 12633</strain>
    </source>
</reference>
<organism evidence="5 6">
    <name type="scientific">Kaistia terrae</name>
    <dbReference type="NCBI Taxonomy" id="537017"/>
    <lineage>
        <taxon>Bacteria</taxon>
        <taxon>Pseudomonadati</taxon>
        <taxon>Pseudomonadota</taxon>
        <taxon>Alphaproteobacteria</taxon>
        <taxon>Hyphomicrobiales</taxon>
        <taxon>Kaistiaceae</taxon>
        <taxon>Kaistia</taxon>
    </lineage>
</organism>
<dbReference type="InterPro" id="IPR036683">
    <property type="entry name" value="CO_DH_flav_C_dom_sf"/>
</dbReference>
<evidence type="ECO:0000256" key="3">
    <source>
        <dbReference type="ARBA" id="ARBA00023002"/>
    </source>
</evidence>
<dbReference type="RefSeq" id="WP_266346425.1">
    <property type="nucleotide sequence ID" value="NZ_JAPKNH010000017.1"/>
</dbReference>
<dbReference type="InterPro" id="IPR002346">
    <property type="entry name" value="Mopterin_DH_FAD-bd"/>
</dbReference>
<feature type="domain" description="FAD-binding PCMH-type" evidence="4">
    <location>
        <begin position="1"/>
        <end position="170"/>
    </location>
</feature>
<dbReference type="InterPro" id="IPR005107">
    <property type="entry name" value="CO_DH_flav_C"/>
</dbReference>
<accession>A0ABW0PW74</accession>
<keyword evidence="1" id="KW-0285">Flavoprotein</keyword>
<dbReference type="InterPro" id="IPR036318">
    <property type="entry name" value="FAD-bd_PCMH-like_sf"/>
</dbReference>
<evidence type="ECO:0000256" key="2">
    <source>
        <dbReference type="ARBA" id="ARBA00022827"/>
    </source>
</evidence>
<dbReference type="PANTHER" id="PTHR42659">
    <property type="entry name" value="XANTHINE DEHYDROGENASE SUBUNIT C-RELATED"/>
    <property type="match status" value="1"/>
</dbReference>
<dbReference type="InterPro" id="IPR051312">
    <property type="entry name" value="Diverse_Substr_Oxidored"/>
</dbReference>
<dbReference type="Pfam" id="PF00941">
    <property type="entry name" value="FAD_binding_5"/>
    <property type="match status" value="1"/>
</dbReference>
<dbReference type="SUPFAM" id="SSF55447">
    <property type="entry name" value="CO dehydrogenase flavoprotein C-terminal domain-like"/>
    <property type="match status" value="1"/>
</dbReference>
<evidence type="ECO:0000259" key="4">
    <source>
        <dbReference type="PROSITE" id="PS51387"/>
    </source>
</evidence>